<feature type="domain" description="Alanine racemase C-terminal" evidence="6">
    <location>
        <begin position="263"/>
        <end position="391"/>
    </location>
</feature>
<evidence type="ECO:0000313" key="7">
    <source>
        <dbReference type="EMBL" id="MEA5391724.1"/>
    </source>
</evidence>
<proteinExistence type="inferred from homology"/>
<gene>
    <name evidence="7" type="primary">alr</name>
    <name evidence="7" type="ORF">VB738_10700</name>
</gene>
<dbReference type="InterPro" id="IPR009006">
    <property type="entry name" value="Ala_racemase/Decarboxylase_C"/>
</dbReference>
<comment type="catalytic activity">
    <reaction evidence="4">
        <text>L-alanine = D-alanine</text>
        <dbReference type="Rhea" id="RHEA:20249"/>
        <dbReference type="ChEBI" id="CHEBI:57416"/>
        <dbReference type="ChEBI" id="CHEBI:57972"/>
        <dbReference type="EC" id="5.1.1.1"/>
    </reaction>
</comment>
<comment type="caution">
    <text evidence="7">The sequence shown here is derived from an EMBL/GenBank/DDBJ whole genome shotgun (WGS) entry which is preliminary data.</text>
</comment>
<dbReference type="Gene3D" id="2.40.37.10">
    <property type="entry name" value="Lyase, Ornithine Decarboxylase, Chain A, domain 1"/>
    <property type="match status" value="1"/>
</dbReference>
<dbReference type="PRINTS" id="PR00992">
    <property type="entry name" value="ALARACEMASE"/>
</dbReference>
<dbReference type="InterPro" id="IPR029066">
    <property type="entry name" value="PLP-binding_barrel"/>
</dbReference>
<dbReference type="Pfam" id="PF01168">
    <property type="entry name" value="Ala_racemase_N"/>
    <property type="match status" value="1"/>
</dbReference>
<organism evidence="7 8">
    <name type="scientific">Cyanobium gracile UHCC 0139</name>
    <dbReference type="NCBI Taxonomy" id="3110308"/>
    <lineage>
        <taxon>Bacteria</taxon>
        <taxon>Bacillati</taxon>
        <taxon>Cyanobacteriota</taxon>
        <taxon>Cyanophyceae</taxon>
        <taxon>Synechococcales</taxon>
        <taxon>Prochlorococcaceae</taxon>
        <taxon>Cyanobium</taxon>
    </lineage>
</organism>
<feature type="active site" description="Proton acceptor; specific for D-alanine" evidence="4">
    <location>
        <position position="53"/>
    </location>
</feature>
<evidence type="ECO:0000313" key="8">
    <source>
        <dbReference type="Proteomes" id="UP001304461"/>
    </source>
</evidence>
<sequence>MTSSSLATASATEETQPSRQRAWVEVNTAAIQANVRALRRHIGPATQLMAVVKADAYGHGALAVARASLEAGAGCFGVATLGEGVQLRRAGISAPVLVLGNLTQPEELRSCLRWQLMPTLSSMREALLCQNLASGSGRPMTVQLKLDTGMARLGADWQEGPRLVAALQGMEAIELAGVYSHLACADAAPGEDDGLNALQQQRFESVLTSLAEQGLAAGCRHLANSAATLRGHRQHYDLVRVGLALYGQPPAAHLAGVVPLRPALQIHARVTLLRQVGAGVGVSYGHRFRTSRPSRLAVVSIGYADGVPRQLSNRMDVLFEGRRLPQVGAITMDQLVIDATDAPGIEVGSMVALLGEQEGETISPLDWSERCGTIPWEILCGFKHRLPRLAVPPDPGAPLPPGPESEP</sequence>
<dbReference type="RefSeq" id="WP_323305737.1">
    <property type="nucleotide sequence ID" value="NZ_JAYGHX010000006.1"/>
</dbReference>
<dbReference type="GO" id="GO:0008784">
    <property type="term" value="F:alanine racemase activity"/>
    <property type="evidence" value="ECO:0007669"/>
    <property type="project" value="UniProtKB-EC"/>
</dbReference>
<dbReference type="HAMAP" id="MF_01201">
    <property type="entry name" value="Ala_racemase"/>
    <property type="match status" value="1"/>
</dbReference>
<comment type="pathway">
    <text evidence="4">Amino-acid biosynthesis; D-alanine biosynthesis; D-alanine from L-alanine: step 1/1.</text>
</comment>
<feature type="compositionally biased region" description="Low complexity" evidence="5">
    <location>
        <begin position="1"/>
        <end position="15"/>
    </location>
</feature>
<dbReference type="EMBL" id="JAYGHX010000006">
    <property type="protein sequence ID" value="MEA5391724.1"/>
    <property type="molecule type" value="Genomic_DNA"/>
</dbReference>
<comment type="similarity">
    <text evidence="4">Belongs to the alanine racemase family.</text>
</comment>
<dbReference type="Proteomes" id="UP001304461">
    <property type="component" value="Unassembled WGS sequence"/>
</dbReference>
<dbReference type="PANTHER" id="PTHR30511">
    <property type="entry name" value="ALANINE RACEMASE"/>
    <property type="match status" value="1"/>
</dbReference>
<keyword evidence="8" id="KW-1185">Reference proteome</keyword>
<reference evidence="7 8" key="1">
    <citation type="submission" date="2023-12" db="EMBL/GenBank/DDBJ databases">
        <title>Baltic Sea Cyanobacteria.</title>
        <authorList>
            <person name="Delbaje E."/>
            <person name="Fewer D.P."/>
            <person name="Shishido T.K."/>
        </authorList>
    </citation>
    <scope>NUCLEOTIDE SEQUENCE [LARGE SCALE GENOMIC DNA]</scope>
    <source>
        <strain evidence="7 8">UHCC 0139</strain>
    </source>
</reference>
<comment type="cofactor">
    <cofactor evidence="1 4">
        <name>pyridoxal 5'-phosphate</name>
        <dbReference type="ChEBI" id="CHEBI:597326"/>
    </cofactor>
</comment>
<accession>A0ABU5RV95</accession>
<keyword evidence="2 4" id="KW-0663">Pyridoxal phosphate</keyword>
<evidence type="ECO:0000256" key="4">
    <source>
        <dbReference type="HAMAP-Rule" id="MF_01201"/>
    </source>
</evidence>
<evidence type="ECO:0000256" key="5">
    <source>
        <dbReference type="SAM" id="MobiDB-lite"/>
    </source>
</evidence>
<dbReference type="SUPFAM" id="SSF51419">
    <property type="entry name" value="PLP-binding barrel"/>
    <property type="match status" value="1"/>
</dbReference>
<name>A0ABU5RV95_9CYAN</name>
<comment type="function">
    <text evidence="4">Catalyzes the interconversion of L-alanine and D-alanine. May also act on other amino acids.</text>
</comment>
<dbReference type="SUPFAM" id="SSF50621">
    <property type="entry name" value="Alanine racemase C-terminal domain-like"/>
    <property type="match status" value="1"/>
</dbReference>
<dbReference type="InterPro" id="IPR001608">
    <property type="entry name" value="Ala_racemase_N"/>
</dbReference>
<dbReference type="Gene3D" id="3.20.20.10">
    <property type="entry name" value="Alanine racemase"/>
    <property type="match status" value="1"/>
</dbReference>
<dbReference type="InterPro" id="IPR000821">
    <property type="entry name" value="Ala_racemase"/>
</dbReference>
<evidence type="ECO:0000256" key="1">
    <source>
        <dbReference type="ARBA" id="ARBA00001933"/>
    </source>
</evidence>
<dbReference type="InterPro" id="IPR020622">
    <property type="entry name" value="Ala_racemase_pyridoxalP-BS"/>
</dbReference>
<dbReference type="NCBIfam" id="TIGR00492">
    <property type="entry name" value="alr"/>
    <property type="match status" value="1"/>
</dbReference>
<feature type="binding site" evidence="4">
    <location>
        <position position="332"/>
    </location>
    <ligand>
        <name>substrate</name>
    </ligand>
</feature>
<protein>
    <recommendedName>
        <fullName evidence="4">Alanine racemase</fullName>
        <ecNumber evidence="4">5.1.1.1</ecNumber>
    </recommendedName>
</protein>
<feature type="modified residue" description="N6-(pyridoxal phosphate)lysine" evidence="4">
    <location>
        <position position="53"/>
    </location>
</feature>
<evidence type="ECO:0000256" key="2">
    <source>
        <dbReference type="ARBA" id="ARBA00022898"/>
    </source>
</evidence>
<feature type="region of interest" description="Disordered" evidence="5">
    <location>
        <begin position="1"/>
        <end position="20"/>
    </location>
</feature>
<evidence type="ECO:0000259" key="6">
    <source>
        <dbReference type="SMART" id="SM01005"/>
    </source>
</evidence>
<dbReference type="SMART" id="SM01005">
    <property type="entry name" value="Ala_racemase_C"/>
    <property type="match status" value="1"/>
</dbReference>
<dbReference type="InterPro" id="IPR011079">
    <property type="entry name" value="Ala_racemase_C"/>
</dbReference>
<dbReference type="PROSITE" id="PS00395">
    <property type="entry name" value="ALANINE_RACEMASE"/>
    <property type="match status" value="1"/>
</dbReference>
<dbReference type="PANTHER" id="PTHR30511:SF0">
    <property type="entry name" value="ALANINE RACEMASE, CATABOLIC-RELATED"/>
    <property type="match status" value="1"/>
</dbReference>
<feature type="active site" description="Proton acceptor; specific for L-alanine" evidence="4">
    <location>
        <position position="284"/>
    </location>
</feature>
<feature type="binding site" evidence="4">
    <location>
        <position position="152"/>
    </location>
    <ligand>
        <name>substrate</name>
    </ligand>
</feature>
<keyword evidence="3 4" id="KW-0413">Isomerase</keyword>
<dbReference type="Pfam" id="PF00842">
    <property type="entry name" value="Ala_racemase_C"/>
    <property type="match status" value="1"/>
</dbReference>
<dbReference type="EC" id="5.1.1.1" evidence="4"/>
<evidence type="ECO:0000256" key="3">
    <source>
        <dbReference type="ARBA" id="ARBA00023235"/>
    </source>
</evidence>
<dbReference type="CDD" id="cd00430">
    <property type="entry name" value="PLPDE_III_AR"/>
    <property type="match status" value="1"/>
</dbReference>